<evidence type="ECO:0000313" key="11">
    <source>
        <dbReference type="Proteomes" id="UP000636888"/>
    </source>
</evidence>
<protein>
    <submittedName>
        <fullName evidence="10">OmpA family protein</fullName>
    </submittedName>
</protein>
<feature type="transmembrane region" description="Helical" evidence="8">
    <location>
        <begin position="20"/>
        <end position="37"/>
    </location>
</feature>
<gene>
    <name evidence="10" type="ORF">JFN93_12565</name>
</gene>
<proteinExistence type="inferred from homology"/>
<dbReference type="InterPro" id="IPR036737">
    <property type="entry name" value="OmpA-like_sf"/>
</dbReference>
<accession>A0A8J7LWB1</accession>
<sequence length="266" mass="29202">MARRKEPEKPANHERWLVSYGDLLTLLFAVFVTLYAMSQADLKKTEEVSASMRRSFGLMDSKGAAPRLAVIDVGRSGVIPEMTVTPPPVRSPSRMPATGRLKAGPEEFRAMKASLDAYLIRSRNQGKVAVALSERGLVITLKEAGIFESGRAELTPESAELVGTVAELLNKVSNRCRVEGHTDNQPIHNSRFSSNWDLSTARATWLVKLLTGRYDIEAARISATGYGEFQPAASNDTEDGRARNRRVDVVLLSSESEAAEARSQVR</sequence>
<evidence type="ECO:0000259" key="9">
    <source>
        <dbReference type="PROSITE" id="PS51123"/>
    </source>
</evidence>
<evidence type="ECO:0000256" key="7">
    <source>
        <dbReference type="PROSITE-ProRule" id="PRU00473"/>
    </source>
</evidence>
<dbReference type="PANTHER" id="PTHR30329:SF21">
    <property type="entry name" value="LIPOPROTEIN YIAD-RELATED"/>
    <property type="match status" value="1"/>
</dbReference>
<dbReference type="RefSeq" id="WP_199384435.1">
    <property type="nucleotide sequence ID" value="NZ_JAEMHM010000009.1"/>
</dbReference>
<feature type="domain" description="OmpA-like" evidence="9">
    <location>
        <begin position="134"/>
        <end position="255"/>
    </location>
</feature>
<evidence type="ECO:0000256" key="8">
    <source>
        <dbReference type="SAM" id="Phobius"/>
    </source>
</evidence>
<dbReference type="Gene3D" id="3.30.1330.60">
    <property type="entry name" value="OmpA-like domain"/>
    <property type="match status" value="1"/>
</dbReference>
<comment type="caution">
    <text evidence="10">The sequence shown here is derived from an EMBL/GenBank/DDBJ whole genome shotgun (WGS) entry which is preliminary data.</text>
</comment>
<dbReference type="CDD" id="cd07185">
    <property type="entry name" value="OmpA_C-like"/>
    <property type="match status" value="1"/>
</dbReference>
<evidence type="ECO:0000256" key="1">
    <source>
        <dbReference type="ARBA" id="ARBA00004162"/>
    </source>
</evidence>
<keyword evidence="5 8" id="KW-1133">Transmembrane helix</keyword>
<comment type="subcellular location">
    <subcellularLocation>
        <location evidence="1">Cell membrane</location>
        <topology evidence="1">Single-pass membrane protein</topology>
    </subcellularLocation>
</comment>
<dbReference type="InterPro" id="IPR050330">
    <property type="entry name" value="Bact_OuterMem_StrucFunc"/>
</dbReference>
<keyword evidence="4 8" id="KW-0812">Transmembrane</keyword>
<evidence type="ECO:0000256" key="2">
    <source>
        <dbReference type="ARBA" id="ARBA00008914"/>
    </source>
</evidence>
<name>A0A8J7LWB1_9BACT</name>
<dbReference type="PANTHER" id="PTHR30329">
    <property type="entry name" value="STATOR ELEMENT OF FLAGELLAR MOTOR COMPLEX"/>
    <property type="match status" value="1"/>
</dbReference>
<organism evidence="10 11">
    <name type="scientific">Geomesophilobacter sediminis</name>
    <dbReference type="NCBI Taxonomy" id="2798584"/>
    <lineage>
        <taxon>Bacteria</taxon>
        <taxon>Pseudomonadati</taxon>
        <taxon>Thermodesulfobacteriota</taxon>
        <taxon>Desulfuromonadia</taxon>
        <taxon>Geobacterales</taxon>
        <taxon>Geobacteraceae</taxon>
        <taxon>Geomesophilobacter</taxon>
    </lineage>
</organism>
<dbReference type="Proteomes" id="UP000636888">
    <property type="component" value="Unassembled WGS sequence"/>
</dbReference>
<evidence type="ECO:0000256" key="6">
    <source>
        <dbReference type="ARBA" id="ARBA00023136"/>
    </source>
</evidence>
<dbReference type="GO" id="GO:0005886">
    <property type="term" value="C:plasma membrane"/>
    <property type="evidence" value="ECO:0007669"/>
    <property type="project" value="UniProtKB-SubCell"/>
</dbReference>
<dbReference type="InterPro" id="IPR025713">
    <property type="entry name" value="MotB-like_N_dom"/>
</dbReference>
<keyword evidence="3" id="KW-1003">Cell membrane</keyword>
<dbReference type="SUPFAM" id="SSF103088">
    <property type="entry name" value="OmpA-like"/>
    <property type="match status" value="1"/>
</dbReference>
<keyword evidence="11" id="KW-1185">Reference proteome</keyword>
<evidence type="ECO:0000256" key="4">
    <source>
        <dbReference type="ARBA" id="ARBA00022692"/>
    </source>
</evidence>
<comment type="similarity">
    <text evidence="2">Belongs to the MotB family.</text>
</comment>
<evidence type="ECO:0000313" key="10">
    <source>
        <dbReference type="EMBL" id="MBJ6725545.1"/>
    </source>
</evidence>
<dbReference type="InterPro" id="IPR006665">
    <property type="entry name" value="OmpA-like"/>
</dbReference>
<dbReference type="Pfam" id="PF13677">
    <property type="entry name" value="MotB_plug"/>
    <property type="match status" value="1"/>
</dbReference>
<dbReference type="Pfam" id="PF00691">
    <property type="entry name" value="OmpA"/>
    <property type="match status" value="1"/>
</dbReference>
<dbReference type="AlphaFoldDB" id="A0A8J7LWB1"/>
<evidence type="ECO:0000256" key="5">
    <source>
        <dbReference type="ARBA" id="ARBA00022989"/>
    </source>
</evidence>
<dbReference type="EMBL" id="JAEMHM010000009">
    <property type="protein sequence ID" value="MBJ6725545.1"/>
    <property type="molecule type" value="Genomic_DNA"/>
</dbReference>
<dbReference type="PROSITE" id="PS51123">
    <property type="entry name" value="OMPA_2"/>
    <property type="match status" value="1"/>
</dbReference>
<reference evidence="10" key="1">
    <citation type="submission" date="2020-12" db="EMBL/GenBank/DDBJ databases">
        <title>Geomonas sp. Red875, isolated from river sediment.</title>
        <authorList>
            <person name="Xu Z."/>
            <person name="Zhang Z."/>
            <person name="Masuda Y."/>
            <person name="Itoh H."/>
            <person name="Senoo K."/>
        </authorList>
    </citation>
    <scope>NUCLEOTIDE SEQUENCE</scope>
    <source>
        <strain evidence="10">Red875</strain>
    </source>
</reference>
<evidence type="ECO:0000256" key="3">
    <source>
        <dbReference type="ARBA" id="ARBA00022475"/>
    </source>
</evidence>
<keyword evidence="6 7" id="KW-0472">Membrane</keyword>